<evidence type="ECO:0000259" key="5">
    <source>
        <dbReference type="Pfam" id="PF03024"/>
    </source>
</evidence>
<name>A0A8S4Q106_OWEFU</name>
<reference evidence="6" key="1">
    <citation type="submission" date="2022-03" db="EMBL/GenBank/DDBJ databases">
        <authorList>
            <person name="Martin C."/>
        </authorList>
    </citation>
    <scope>NUCLEOTIDE SEQUENCE</scope>
</reference>
<keyword evidence="3" id="KW-1015">Disulfide bond</keyword>
<evidence type="ECO:0000256" key="2">
    <source>
        <dbReference type="ARBA" id="ARBA00022729"/>
    </source>
</evidence>
<dbReference type="PANTHER" id="PTHR10517">
    <property type="entry name" value="FOLATE RECEPTOR"/>
    <property type="match status" value="1"/>
</dbReference>
<dbReference type="AlphaFoldDB" id="A0A8S4Q106"/>
<evidence type="ECO:0000256" key="1">
    <source>
        <dbReference type="ARBA" id="ARBA00007932"/>
    </source>
</evidence>
<evidence type="ECO:0000313" key="6">
    <source>
        <dbReference type="EMBL" id="CAH1799385.1"/>
    </source>
</evidence>
<keyword evidence="2 4" id="KW-0732">Signal</keyword>
<dbReference type="Pfam" id="PF03024">
    <property type="entry name" value="Folate_rec"/>
    <property type="match status" value="1"/>
</dbReference>
<dbReference type="PANTHER" id="PTHR10517:SF14">
    <property type="entry name" value="FOLATE RECEPTOR 1-RELATED"/>
    <property type="match status" value="1"/>
</dbReference>
<keyword evidence="7" id="KW-1185">Reference proteome</keyword>
<dbReference type="Proteomes" id="UP000749559">
    <property type="component" value="Unassembled WGS sequence"/>
</dbReference>
<feature type="domain" description="Folate receptor-like" evidence="5">
    <location>
        <begin position="41"/>
        <end position="210"/>
    </location>
</feature>
<evidence type="ECO:0000256" key="4">
    <source>
        <dbReference type="SAM" id="SignalP"/>
    </source>
</evidence>
<evidence type="ECO:0000256" key="3">
    <source>
        <dbReference type="ARBA" id="ARBA00023157"/>
    </source>
</evidence>
<organism evidence="6 7">
    <name type="scientific">Owenia fusiformis</name>
    <name type="common">Polychaete worm</name>
    <dbReference type="NCBI Taxonomy" id="6347"/>
    <lineage>
        <taxon>Eukaryota</taxon>
        <taxon>Metazoa</taxon>
        <taxon>Spiralia</taxon>
        <taxon>Lophotrochozoa</taxon>
        <taxon>Annelida</taxon>
        <taxon>Polychaeta</taxon>
        <taxon>Sedentaria</taxon>
        <taxon>Canalipalpata</taxon>
        <taxon>Sabellida</taxon>
        <taxon>Oweniida</taxon>
        <taxon>Oweniidae</taxon>
        <taxon>Owenia</taxon>
    </lineage>
</organism>
<feature type="chain" id="PRO_5035816865" description="Folate receptor-like domain-containing protein" evidence="4">
    <location>
        <begin position="23"/>
        <end position="262"/>
    </location>
</feature>
<protein>
    <recommendedName>
        <fullName evidence="5">Folate receptor-like domain-containing protein</fullName>
    </recommendedName>
</protein>
<feature type="signal peptide" evidence="4">
    <location>
        <begin position="1"/>
        <end position="22"/>
    </location>
</feature>
<proteinExistence type="inferred from homology"/>
<comment type="caution">
    <text evidence="6">The sequence shown here is derived from an EMBL/GenBank/DDBJ whole genome shotgun (WGS) entry which is preliminary data.</text>
</comment>
<dbReference type="EMBL" id="CAIIXF020000011">
    <property type="protein sequence ID" value="CAH1799385.1"/>
    <property type="molecule type" value="Genomic_DNA"/>
</dbReference>
<evidence type="ECO:0000313" key="7">
    <source>
        <dbReference type="Proteomes" id="UP000749559"/>
    </source>
</evidence>
<dbReference type="GO" id="GO:0038023">
    <property type="term" value="F:signaling receptor activity"/>
    <property type="evidence" value="ECO:0007669"/>
    <property type="project" value="TreeGrafter"/>
</dbReference>
<dbReference type="OrthoDB" id="567542at2759"/>
<dbReference type="InterPro" id="IPR018143">
    <property type="entry name" value="Folate_rcpt-like"/>
</dbReference>
<comment type="similarity">
    <text evidence="1">Belongs to the folate receptor family.</text>
</comment>
<dbReference type="InterPro" id="IPR004269">
    <property type="entry name" value="Folate_rcpt"/>
</dbReference>
<sequence length="262" mass="29514">MLMKIALFAGLATILEDILAHAQGPASTDNYLNKCMLLLPEYSKKTPSPEPGLECSTFVGNSCCKKGVTLPFMTEHNWQNITDFPHCPQKATLEPQCHMQFFEELCFFLCSPDIGPWIVLASPDLKVITHRFKNIPICASVCEQWYNACQDEYTCTDNWYIGFNTSSGINRCHDVSQCFKYPEHFTNSQSFCENIWDNSFKVVPDDEPCMHFSYDATSGNNPNRAVAEARARVLSTSSSIYLDNSQILIVAFAILVSQLMNV</sequence>
<gene>
    <name evidence="6" type="ORF">OFUS_LOCUS23399</name>
</gene>
<accession>A0A8S4Q106</accession>
<dbReference type="GO" id="GO:0009897">
    <property type="term" value="C:external side of plasma membrane"/>
    <property type="evidence" value="ECO:0007669"/>
    <property type="project" value="TreeGrafter"/>
</dbReference>